<comment type="similarity">
    <text evidence="2">Belongs to the GSP K family.</text>
</comment>
<comment type="subcellular location">
    <subcellularLocation>
        <location evidence="1">Cell inner membrane</location>
    </subcellularLocation>
</comment>
<evidence type="ECO:0000256" key="1">
    <source>
        <dbReference type="ARBA" id="ARBA00004533"/>
    </source>
</evidence>
<evidence type="ECO:0000256" key="2">
    <source>
        <dbReference type="ARBA" id="ARBA00007246"/>
    </source>
</evidence>
<feature type="domain" description="T2SS protein K first SAM-like" evidence="12">
    <location>
        <begin position="111"/>
        <end position="201"/>
    </location>
</feature>
<dbReference type="Pfam" id="PF03934">
    <property type="entry name" value="T2SSK"/>
    <property type="match status" value="1"/>
</dbReference>
<evidence type="ECO:0000256" key="4">
    <source>
        <dbReference type="ARBA" id="ARBA00022475"/>
    </source>
</evidence>
<evidence type="ECO:0000256" key="10">
    <source>
        <dbReference type="SAM" id="SignalP"/>
    </source>
</evidence>
<dbReference type="EMBL" id="JX649890">
    <property type="protein sequence ID" value="AGC72053.1"/>
    <property type="molecule type" value="Genomic_DNA"/>
</dbReference>
<organism evidence="13">
    <name type="scientific">uncultured bacterium A1Q1_fos_500</name>
    <dbReference type="NCBI Taxonomy" id="1256579"/>
    <lineage>
        <taxon>Bacteria</taxon>
        <taxon>environmental samples</taxon>
    </lineage>
</organism>
<dbReference type="GO" id="GO:0009306">
    <property type="term" value="P:protein secretion"/>
    <property type="evidence" value="ECO:0007669"/>
    <property type="project" value="InterPro"/>
</dbReference>
<sequence length="318" mass="35471">MLAMLTVTLIATLASTAMWQQWRSVEVEQAERNRAQSGWILTGALDWARLILREDARTNQNTGSGDHLAEPWAIGLAEARLSSFLAAETHSKDSPPAFDAFLSGDIQDLQGKLNLNNLVQNGKVSEPALRMFVRLYEQLGLSPGRLPQVAEQLLKAQEATQGKASHADAVLLPQRWSQVGWLGISPDEWQRLEPFATWLPERTPVNLNTAALEVLVAAIPGLDRAQAQRLVEERAQKPFKNVADVIPLIRPDVTLRDSDHSTTSRYFAVAGRLRWDERMLQEQSLVLRDGMNVKTLWRERKAVAMPPTVSSMRSGSLQ</sequence>
<dbReference type="AlphaFoldDB" id="L7VY88"/>
<dbReference type="PANTHER" id="PTHR38831">
    <property type="entry name" value="TYPE II SECRETION SYSTEM PROTEIN K"/>
    <property type="match status" value="1"/>
</dbReference>
<evidence type="ECO:0000256" key="8">
    <source>
        <dbReference type="ARBA" id="ARBA00022989"/>
    </source>
</evidence>
<dbReference type="Gene3D" id="1.10.150.320">
    <property type="entry name" value="Photosystem II 12 kDa extrinsic protein"/>
    <property type="match status" value="1"/>
</dbReference>
<keyword evidence="10" id="KW-0732">Signal</keyword>
<evidence type="ECO:0000313" key="13">
    <source>
        <dbReference type="EMBL" id="AGC72053.1"/>
    </source>
</evidence>
<keyword evidence="9" id="KW-0472">Membrane</keyword>
<evidence type="ECO:0000259" key="12">
    <source>
        <dbReference type="Pfam" id="PF21687"/>
    </source>
</evidence>
<reference evidence="13" key="1">
    <citation type="submission" date="2012-09" db="EMBL/GenBank/DDBJ databases">
        <title>Metagenomic Characterization of a Microbial Community in Wastewater Detects High Levels of Antibiotic Resistance.</title>
        <authorList>
            <person name="Abrams M."/>
            <person name="Caldwell A."/>
            <person name="Vandaei E."/>
            <person name="Lee W."/>
            <person name="Perrott J."/>
            <person name="Khan S.Y."/>
            <person name="Ta J."/>
            <person name="Romero D."/>
            <person name="Nguyen V."/>
            <person name="Pourmand N."/>
            <person name="Ouverney C.C."/>
        </authorList>
    </citation>
    <scope>NUCLEOTIDE SEQUENCE</scope>
</reference>
<dbReference type="NCBIfam" id="NF037980">
    <property type="entry name" value="T2SS_GspK"/>
    <property type="match status" value="1"/>
</dbReference>
<accession>L7VY88</accession>
<dbReference type="InterPro" id="IPR049179">
    <property type="entry name" value="T2SSK_SAM-like_2nd"/>
</dbReference>
<dbReference type="SUPFAM" id="SSF47781">
    <property type="entry name" value="RuvA domain 2-like"/>
    <property type="match status" value="1"/>
</dbReference>
<proteinExistence type="inferred from homology"/>
<keyword evidence="3" id="KW-0813">Transport</keyword>
<evidence type="ECO:0000256" key="7">
    <source>
        <dbReference type="ARBA" id="ARBA00022927"/>
    </source>
</evidence>
<keyword evidence="6" id="KW-0812">Transmembrane</keyword>
<feature type="signal peptide" evidence="10">
    <location>
        <begin position="1"/>
        <end position="19"/>
    </location>
</feature>
<dbReference type="InterPro" id="IPR049031">
    <property type="entry name" value="T2SSK_SAM-like_1st"/>
</dbReference>
<evidence type="ECO:0000256" key="6">
    <source>
        <dbReference type="ARBA" id="ARBA00022692"/>
    </source>
</evidence>
<keyword evidence="5" id="KW-0997">Cell inner membrane</keyword>
<evidence type="ECO:0000256" key="9">
    <source>
        <dbReference type="ARBA" id="ARBA00023136"/>
    </source>
</evidence>
<dbReference type="InterPro" id="IPR010994">
    <property type="entry name" value="RuvA_2-like"/>
</dbReference>
<dbReference type="GO" id="GO:0005886">
    <property type="term" value="C:plasma membrane"/>
    <property type="evidence" value="ECO:0007669"/>
    <property type="project" value="UniProtKB-SubCell"/>
</dbReference>
<keyword evidence="7" id="KW-0653">Protein transport</keyword>
<evidence type="ECO:0000256" key="5">
    <source>
        <dbReference type="ARBA" id="ARBA00022519"/>
    </source>
</evidence>
<feature type="chain" id="PRO_5003984854" evidence="10">
    <location>
        <begin position="20"/>
        <end position="318"/>
    </location>
</feature>
<dbReference type="Gene3D" id="3.30.1300.30">
    <property type="entry name" value="GSPII I/J protein-like"/>
    <property type="match status" value="1"/>
</dbReference>
<evidence type="ECO:0000259" key="11">
    <source>
        <dbReference type="Pfam" id="PF03934"/>
    </source>
</evidence>
<protein>
    <submittedName>
        <fullName evidence="13">General secretion pathway protein K</fullName>
    </submittedName>
</protein>
<dbReference type="SUPFAM" id="SSF158544">
    <property type="entry name" value="GspK insert domain-like"/>
    <property type="match status" value="1"/>
</dbReference>
<dbReference type="PANTHER" id="PTHR38831:SF2">
    <property type="entry name" value="TYPE II SECRETION SYSTEM PROTEIN K"/>
    <property type="match status" value="1"/>
</dbReference>
<dbReference type="Pfam" id="PF21687">
    <property type="entry name" value="T2SSK_1st"/>
    <property type="match status" value="1"/>
</dbReference>
<dbReference type="InterPro" id="IPR038072">
    <property type="entry name" value="GspK_central_sf"/>
</dbReference>
<dbReference type="InterPro" id="IPR005628">
    <property type="entry name" value="GspK"/>
</dbReference>
<name>L7VY88_9BACT</name>
<keyword evidence="4" id="KW-1003">Cell membrane</keyword>
<dbReference type="PIRSF" id="PIRSF002786">
    <property type="entry name" value="XcpX"/>
    <property type="match status" value="1"/>
</dbReference>
<feature type="domain" description="T2SS protein K second SAM-like" evidence="11">
    <location>
        <begin position="205"/>
        <end position="245"/>
    </location>
</feature>
<evidence type="ECO:0000256" key="3">
    <source>
        <dbReference type="ARBA" id="ARBA00022448"/>
    </source>
</evidence>
<keyword evidence="8" id="KW-1133">Transmembrane helix</keyword>